<protein>
    <submittedName>
        <fullName evidence="2">Uncharacterized protein</fullName>
    </submittedName>
</protein>
<name>A0A8E2I339_9BACI</name>
<proteinExistence type="predicted"/>
<keyword evidence="1" id="KW-0812">Transmembrane</keyword>
<gene>
    <name evidence="2" type="ORF">BWZ43_24045</name>
</gene>
<dbReference type="Proteomes" id="UP000189761">
    <property type="component" value="Unassembled WGS sequence"/>
</dbReference>
<evidence type="ECO:0000256" key="1">
    <source>
        <dbReference type="SAM" id="Phobius"/>
    </source>
</evidence>
<feature type="transmembrane region" description="Helical" evidence="1">
    <location>
        <begin position="5"/>
        <end position="24"/>
    </location>
</feature>
<comment type="caution">
    <text evidence="2">The sequence shown here is derived from an EMBL/GenBank/DDBJ whole genome shotgun (WGS) entry which is preliminary data.</text>
</comment>
<evidence type="ECO:0000313" key="3">
    <source>
        <dbReference type="Proteomes" id="UP000189761"/>
    </source>
</evidence>
<keyword evidence="1" id="KW-0472">Membrane</keyword>
<dbReference type="AlphaFoldDB" id="A0A8E2I339"/>
<organism evidence="2 3">
    <name type="scientific">Heyndrickxia oleronia</name>
    <dbReference type="NCBI Taxonomy" id="38875"/>
    <lineage>
        <taxon>Bacteria</taxon>
        <taxon>Bacillati</taxon>
        <taxon>Bacillota</taxon>
        <taxon>Bacilli</taxon>
        <taxon>Bacillales</taxon>
        <taxon>Bacillaceae</taxon>
        <taxon>Heyndrickxia</taxon>
    </lineage>
</organism>
<reference evidence="2 3" key="1">
    <citation type="submission" date="2017-01" db="EMBL/GenBank/DDBJ databases">
        <title>Draft genome sequence of Bacillus oleronius.</title>
        <authorList>
            <person name="Allam M."/>
        </authorList>
    </citation>
    <scope>NUCLEOTIDE SEQUENCE [LARGE SCALE GENOMIC DNA]</scope>
    <source>
        <strain evidence="2 3">DSM 9356</strain>
    </source>
</reference>
<dbReference type="RefSeq" id="WP_078111395.1">
    <property type="nucleotide sequence ID" value="NZ_MTLA01000437.1"/>
</dbReference>
<evidence type="ECO:0000313" key="2">
    <source>
        <dbReference type="EMBL" id="OOP65849.1"/>
    </source>
</evidence>
<keyword evidence="1" id="KW-1133">Transmembrane helix</keyword>
<dbReference type="EMBL" id="MTLA01000437">
    <property type="protein sequence ID" value="OOP65849.1"/>
    <property type="molecule type" value="Genomic_DNA"/>
</dbReference>
<sequence length="96" mass="10858">MKRYIYSSIVAAVVVICIGTYYIYSNVSADSLPTINIQKISGDEKEIKSMIITGDYAGNIDSMRFYLTVNGVDFKKNNPLIADDFQQSHKINQLRK</sequence>
<accession>A0A8E2I339</accession>
<keyword evidence="3" id="KW-1185">Reference proteome</keyword>